<evidence type="ECO:0000256" key="8">
    <source>
        <dbReference type="ARBA" id="ARBA00023110"/>
    </source>
</evidence>
<keyword evidence="7" id="KW-0833">Ubl conjugation pathway</keyword>
<feature type="region of interest" description="Disordered" evidence="11">
    <location>
        <begin position="529"/>
        <end position="588"/>
    </location>
</feature>
<evidence type="ECO:0000256" key="7">
    <source>
        <dbReference type="ARBA" id="ARBA00022786"/>
    </source>
</evidence>
<dbReference type="GO" id="GO:0006457">
    <property type="term" value="P:protein folding"/>
    <property type="evidence" value="ECO:0007669"/>
    <property type="project" value="InterPro"/>
</dbReference>
<dbReference type="PANTHER" id="PTHR45625">
    <property type="entry name" value="PEPTIDYL-PROLYL CIS-TRANS ISOMERASE-RELATED"/>
    <property type="match status" value="1"/>
</dbReference>
<evidence type="ECO:0000256" key="2">
    <source>
        <dbReference type="ARBA" id="ARBA00000971"/>
    </source>
</evidence>
<dbReference type="FunFam" id="2.40.100.10:FF:000014">
    <property type="entry name" value="Peptidyl-prolyl cis-trans isomerase cyp65"/>
    <property type="match status" value="1"/>
</dbReference>
<dbReference type="KEGG" id="mis:MICPUN_66893"/>
<dbReference type="OrthoDB" id="497316at2759"/>
<dbReference type="AlphaFoldDB" id="C1FG11"/>
<comment type="catalytic activity">
    <reaction evidence="2">
        <text>[protein]-peptidylproline (omega=180) = [protein]-peptidylproline (omega=0)</text>
        <dbReference type="Rhea" id="RHEA:16237"/>
        <dbReference type="Rhea" id="RHEA-COMP:10747"/>
        <dbReference type="Rhea" id="RHEA-COMP:10748"/>
        <dbReference type="ChEBI" id="CHEBI:83833"/>
        <dbReference type="ChEBI" id="CHEBI:83834"/>
        <dbReference type="EC" id="5.2.1.8"/>
    </reaction>
</comment>
<dbReference type="SMART" id="SM00504">
    <property type="entry name" value="Ubox"/>
    <property type="match status" value="1"/>
</dbReference>
<dbReference type="PROSITE" id="PS00170">
    <property type="entry name" value="CSA_PPIASE_1"/>
    <property type="match status" value="1"/>
</dbReference>
<dbReference type="InterPro" id="IPR044666">
    <property type="entry name" value="Cyclophilin_A-like"/>
</dbReference>
<dbReference type="InterPro" id="IPR002130">
    <property type="entry name" value="Cyclophilin-type_PPIase_dom"/>
</dbReference>
<evidence type="ECO:0000256" key="6">
    <source>
        <dbReference type="ARBA" id="ARBA00022679"/>
    </source>
</evidence>
<keyword evidence="10" id="KW-0539">Nucleus</keyword>
<keyword evidence="9" id="KW-0413">Isomerase</keyword>
<dbReference type="GO" id="GO:0071013">
    <property type="term" value="C:catalytic step 2 spliceosome"/>
    <property type="evidence" value="ECO:0007669"/>
    <property type="project" value="TreeGrafter"/>
</dbReference>
<comment type="function">
    <text evidence="3">May catalyze the cis-trans isomerization of proline imidic peptide bonds in oligopeptides thereby assisting the folding of proteins. May also function as a chaperone, playing a role in intracellular transport of proteins. May also have a protein ubiquitin ligase activity acting as an E3 ubiquitin protein ligase or as a ubiquitin-ubiquitin ligase promoting elongation of ubiquitin chains on proteins.</text>
</comment>
<dbReference type="PROSITE" id="PS50072">
    <property type="entry name" value="CSA_PPIASE_2"/>
    <property type="match status" value="1"/>
</dbReference>
<dbReference type="CDD" id="cd01923">
    <property type="entry name" value="cyclophilin_RING"/>
    <property type="match status" value="1"/>
</dbReference>
<feature type="non-terminal residue" evidence="14">
    <location>
        <position position="588"/>
    </location>
</feature>
<dbReference type="PANTHER" id="PTHR45625:SF1">
    <property type="entry name" value="RING-TYPE E3 UBIQUITIN-PROTEIN LIGASE PPIL2"/>
    <property type="match status" value="1"/>
</dbReference>
<organism evidence="14 15">
    <name type="scientific">Micromonas commoda (strain RCC299 / NOUM17 / CCMP2709)</name>
    <name type="common">Picoplanktonic green alga</name>
    <dbReference type="NCBI Taxonomy" id="296587"/>
    <lineage>
        <taxon>Eukaryota</taxon>
        <taxon>Viridiplantae</taxon>
        <taxon>Chlorophyta</taxon>
        <taxon>Mamiellophyceae</taxon>
        <taxon>Mamiellales</taxon>
        <taxon>Mamiellaceae</taxon>
        <taxon>Micromonas</taxon>
    </lineage>
</organism>
<evidence type="ECO:0000256" key="3">
    <source>
        <dbReference type="ARBA" id="ARBA00003697"/>
    </source>
</evidence>
<dbReference type="eggNOG" id="KOG0883">
    <property type="taxonomic scope" value="Eukaryota"/>
</dbReference>
<dbReference type="OMA" id="NFIKHCA"/>
<evidence type="ECO:0000259" key="13">
    <source>
        <dbReference type="PROSITE" id="PS51698"/>
    </source>
</evidence>
<dbReference type="GO" id="GO:0000209">
    <property type="term" value="P:protein polyubiquitination"/>
    <property type="evidence" value="ECO:0007669"/>
    <property type="project" value="TreeGrafter"/>
</dbReference>
<dbReference type="GeneID" id="8245553"/>
<dbReference type="STRING" id="296587.C1FG11"/>
<gene>
    <name evidence="14" type="ORF">MICPUN_66893</name>
</gene>
<comment type="similarity">
    <text evidence="5">Belongs to the cyclophilin-type PPIase family. PPIL2 subfamily.</text>
</comment>
<feature type="domain" description="PPIase cyclophilin-type" evidence="12">
    <location>
        <begin position="370"/>
        <end position="515"/>
    </location>
</feature>
<dbReference type="Proteomes" id="UP000002009">
    <property type="component" value="Chromosome 8"/>
</dbReference>
<dbReference type="InterPro" id="IPR026951">
    <property type="entry name" value="PPIL2_U-box_dom"/>
</dbReference>
<dbReference type="Gene3D" id="2.40.100.10">
    <property type="entry name" value="Cyclophilin-like"/>
    <property type="match status" value="1"/>
</dbReference>
<dbReference type="GO" id="GO:0003755">
    <property type="term" value="F:peptidyl-prolyl cis-trans isomerase activity"/>
    <property type="evidence" value="ECO:0007669"/>
    <property type="project" value="UniProtKB-KW"/>
</dbReference>
<dbReference type="UniPathway" id="UPA00143"/>
<accession>C1FG11</accession>
<reference evidence="14 15" key="1">
    <citation type="journal article" date="2009" name="Science">
        <title>Green evolution and dynamic adaptations revealed by genomes of the marine picoeukaryotes Micromonas.</title>
        <authorList>
            <person name="Worden A.Z."/>
            <person name="Lee J.H."/>
            <person name="Mock T."/>
            <person name="Rouze P."/>
            <person name="Simmons M.P."/>
            <person name="Aerts A.L."/>
            <person name="Allen A.E."/>
            <person name="Cuvelier M.L."/>
            <person name="Derelle E."/>
            <person name="Everett M.V."/>
            <person name="Foulon E."/>
            <person name="Grimwood J."/>
            <person name="Gundlach H."/>
            <person name="Henrissat B."/>
            <person name="Napoli C."/>
            <person name="McDonald S.M."/>
            <person name="Parker M.S."/>
            <person name="Rombauts S."/>
            <person name="Salamov A."/>
            <person name="Von Dassow P."/>
            <person name="Badger J.H."/>
            <person name="Coutinho P.M."/>
            <person name="Demir E."/>
            <person name="Dubchak I."/>
            <person name="Gentemann C."/>
            <person name="Eikrem W."/>
            <person name="Gready J.E."/>
            <person name="John U."/>
            <person name="Lanier W."/>
            <person name="Lindquist E.A."/>
            <person name="Lucas S."/>
            <person name="Mayer K.F."/>
            <person name="Moreau H."/>
            <person name="Not F."/>
            <person name="Otillar R."/>
            <person name="Panaud O."/>
            <person name="Pangilinan J."/>
            <person name="Paulsen I."/>
            <person name="Piegu B."/>
            <person name="Poliakov A."/>
            <person name="Robbens S."/>
            <person name="Schmutz J."/>
            <person name="Toulza E."/>
            <person name="Wyss T."/>
            <person name="Zelensky A."/>
            <person name="Zhou K."/>
            <person name="Armbrust E.V."/>
            <person name="Bhattacharya D."/>
            <person name="Goodenough U.W."/>
            <person name="Van de Peer Y."/>
            <person name="Grigoriev I.V."/>
        </authorList>
    </citation>
    <scope>NUCLEOTIDE SEQUENCE [LARGE SCALE GENOMIC DNA]</scope>
    <source>
        <strain evidence="15">RCC299 / NOUM17</strain>
    </source>
</reference>
<dbReference type="InterPro" id="IPR029000">
    <property type="entry name" value="Cyclophilin-like_dom_sf"/>
</dbReference>
<evidence type="ECO:0000256" key="11">
    <source>
        <dbReference type="SAM" id="MobiDB-lite"/>
    </source>
</evidence>
<dbReference type="FunCoup" id="C1FG11">
    <property type="interactions" value="1731"/>
</dbReference>
<evidence type="ECO:0000256" key="5">
    <source>
        <dbReference type="ARBA" id="ARBA00007930"/>
    </source>
</evidence>
<keyword evidence="8" id="KW-0697">Rotamase</keyword>
<evidence type="ECO:0000256" key="4">
    <source>
        <dbReference type="ARBA" id="ARBA00004123"/>
    </source>
</evidence>
<evidence type="ECO:0000256" key="1">
    <source>
        <dbReference type="ARBA" id="ARBA00000900"/>
    </source>
</evidence>
<sequence length="588" mass="64795">MGKKSMSKDRGYITATEWKTEGGGYKDKMQGVPFRRLPFNCCAVSFLPFEDPVCTADGTVMDIMHAVPYVQTHGKHPVTGEPLQLRDLTKLNFHKNSEGEYECPVLNKVFTDSTHIVAVKTSGNVYCYQAIDELCIKPKNWKDLITDEKFTRKDLITIQDPLNLEGRMLDKFEHVKKGHEIDTRGGGVGGPDDSLNSRAMSADIKRVLEKLGTEDAAAALKSGGGGRRAEAERILAEAKHKSDADAKGDSQATVDKSHLLKAPTNHPLDNVTFKPGSHTWNTDGPEDWRVTHAKAADGEQMKKREAEMRERFKAVGSHISYRTNSMRTTGAGSTSFTSTVMGSATVNERVEEVVKRNPPKGKKGYVQLRTNLGDINIELHCDVAPRTCENFIVLCKAGYYDGVEFHRSIKNFMIQGGDPTGTGSGGQCIWGDKFKDEITHLVHDGRGVLSMANSGPHTNGSQFFITYKSARHLDGKHTVFGRLVGGVDVLAEMERVPTADDDRPKEPIVINSTKVFTDPYKDMAEAEERLAAEKKAKEEKEARERTEALNPGKWWSDPAGQMAKEAGDDGTMRKSTGVGKYVNRATAG</sequence>
<dbReference type="InterPro" id="IPR003613">
    <property type="entry name" value="Ubox_domain"/>
</dbReference>
<dbReference type="InterPro" id="IPR020892">
    <property type="entry name" value="Cyclophilin-type_PPIase_CS"/>
</dbReference>
<dbReference type="SUPFAM" id="SSF50891">
    <property type="entry name" value="Cyclophilin-like"/>
    <property type="match status" value="1"/>
</dbReference>
<feature type="compositionally biased region" description="Basic and acidic residues" evidence="11">
    <location>
        <begin position="529"/>
        <end position="547"/>
    </location>
</feature>
<dbReference type="InParanoid" id="C1FG11"/>
<proteinExistence type="inferred from homology"/>
<evidence type="ECO:0008006" key="16">
    <source>
        <dbReference type="Google" id="ProtNLM"/>
    </source>
</evidence>
<dbReference type="Pfam" id="PF00160">
    <property type="entry name" value="Pro_isomerase"/>
    <property type="match status" value="1"/>
</dbReference>
<name>C1FG11_MICCC</name>
<dbReference type="SUPFAM" id="SSF57850">
    <property type="entry name" value="RING/U-box"/>
    <property type="match status" value="1"/>
</dbReference>
<dbReference type="CDD" id="cd16663">
    <property type="entry name" value="RING-Ubox_PPIL2"/>
    <property type="match status" value="1"/>
</dbReference>
<comment type="subcellular location">
    <subcellularLocation>
        <location evidence="4">Nucleus</location>
    </subcellularLocation>
</comment>
<evidence type="ECO:0000313" key="14">
    <source>
        <dbReference type="EMBL" id="ACO69466.1"/>
    </source>
</evidence>
<protein>
    <recommendedName>
        <fullName evidence="16">RING-type E3 ubiquitin transferase</fullName>
    </recommendedName>
</protein>
<dbReference type="PROSITE" id="PS51698">
    <property type="entry name" value="U_BOX"/>
    <property type="match status" value="1"/>
</dbReference>
<dbReference type="RefSeq" id="XP_002508208.1">
    <property type="nucleotide sequence ID" value="XM_002508162.1"/>
</dbReference>
<keyword evidence="15" id="KW-1185">Reference proteome</keyword>
<dbReference type="PRINTS" id="PR00153">
    <property type="entry name" value="CSAPPISMRASE"/>
</dbReference>
<feature type="domain" description="U-box" evidence="13">
    <location>
        <begin position="35"/>
        <end position="108"/>
    </location>
</feature>
<dbReference type="EMBL" id="CP001575">
    <property type="protein sequence ID" value="ACO69466.1"/>
    <property type="molecule type" value="Genomic_DNA"/>
</dbReference>
<evidence type="ECO:0000256" key="9">
    <source>
        <dbReference type="ARBA" id="ARBA00023235"/>
    </source>
</evidence>
<dbReference type="GO" id="GO:0061630">
    <property type="term" value="F:ubiquitin protein ligase activity"/>
    <property type="evidence" value="ECO:0007669"/>
    <property type="project" value="UniProtKB-EC"/>
</dbReference>
<keyword evidence="6" id="KW-0808">Transferase</keyword>
<dbReference type="FunFam" id="3.30.40.10:FF:000079">
    <property type="entry name" value="Peptidyl-prolyl cis-trans isomerase 2"/>
    <property type="match status" value="1"/>
</dbReference>
<dbReference type="Gene3D" id="3.30.40.10">
    <property type="entry name" value="Zinc/RING finger domain, C3HC4 (zinc finger)"/>
    <property type="match status" value="2"/>
</dbReference>
<evidence type="ECO:0000259" key="12">
    <source>
        <dbReference type="PROSITE" id="PS50072"/>
    </source>
</evidence>
<dbReference type="InterPro" id="IPR013083">
    <property type="entry name" value="Znf_RING/FYVE/PHD"/>
</dbReference>
<comment type="catalytic activity">
    <reaction evidence="1">
        <text>S-ubiquitinyl-[E2 ubiquitin-conjugating enzyme]-L-cysteine + [acceptor protein]-L-lysine = [E2 ubiquitin-conjugating enzyme]-L-cysteine + N(6)-ubiquitinyl-[acceptor protein]-L-lysine.</text>
        <dbReference type="EC" id="2.3.2.27"/>
    </reaction>
</comment>
<evidence type="ECO:0000256" key="10">
    <source>
        <dbReference type="ARBA" id="ARBA00023242"/>
    </source>
</evidence>
<evidence type="ECO:0000313" key="15">
    <source>
        <dbReference type="Proteomes" id="UP000002009"/>
    </source>
</evidence>